<dbReference type="InterPro" id="IPR025311">
    <property type="entry name" value="DUF4166"/>
</dbReference>
<dbReference type="Gene3D" id="3.40.50.720">
    <property type="entry name" value="NAD(P)-binding Rossmann-like Domain"/>
    <property type="match status" value="1"/>
</dbReference>
<name>A0A7W6K2Q0_9HYPH</name>
<dbReference type="InterPro" id="IPR036291">
    <property type="entry name" value="NAD(P)-bd_dom_sf"/>
</dbReference>
<dbReference type="PANTHER" id="PTHR43796">
    <property type="entry name" value="CARBOXYNORSPERMIDINE SYNTHASE"/>
    <property type="match status" value="1"/>
</dbReference>
<proteinExistence type="predicted"/>
<comment type="caution">
    <text evidence="2">The sequence shown here is derived from an EMBL/GenBank/DDBJ whole genome shotgun (WGS) entry which is preliminary data.</text>
</comment>
<dbReference type="PANTHER" id="PTHR43796:SF2">
    <property type="entry name" value="CARBOXYNORSPERMIDINE SYNTHASE"/>
    <property type="match status" value="1"/>
</dbReference>
<dbReference type="AlphaFoldDB" id="A0A7W6K2Q0"/>
<accession>A0A7W6K2Q0</accession>
<dbReference type="EMBL" id="JACIDU010000006">
    <property type="protein sequence ID" value="MBB4103171.1"/>
    <property type="molecule type" value="Genomic_DNA"/>
</dbReference>
<dbReference type="Pfam" id="PF13761">
    <property type="entry name" value="DUF4166"/>
    <property type="match status" value="1"/>
</dbReference>
<evidence type="ECO:0000313" key="3">
    <source>
        <dbReference type="Proteomes" id="UP000584824"/>
    </source>
</evidence>
<gene>
    <name evidence="2" type="ORF">GGQ66_001728</name>
</gene>
<keyword evidence="3" id="KW-1185">Reference proteome</keyword>
<feature type="domain" description="DUF4166" evidence="1">
    <location>
        <begin position="351"/>
        <end position="507"/>
    </location>
</feature>
<evidence type="ECO:0000259" key="1">
    <source>
        <dbReference type="Pfam" id="PF13761"/>
    </source>
</evidence>
<dbReference type="Proteomes" id="UP000584824">
    <property type="component" value="Unassembled WGS sequence"/>
</dbReference>
<evidence type="ECO:0000313" key="2">
    <source>
        <dbReference type="EMBL" id="MBB4103171.1"/>
    </source>
</evidence>
<sequence>MLLVRDGHSVTIAGRDLTAARLLAEKLGCSALCMDRNGDLTELYGYEVVIDAAGPFQAYGDDPYRMARAAIAAGAHYLDLSDSAAFCAGITVLDADARSAGLCVLSGVSSVPAISSAAVRALTGDQVPRMIDTAILPGNRSPRGLSVMQSILSQAGKPMRVWRGGAWTPATGWSDPQDYRLPGGLRRQAWQIEVPDQTLFPAHFRAETVLFRAGLELAIMRYGLAAFAMLQRLFPIPVSKPVVRAFKLVANLLSPFGSGKGGMSVMVITNHERKVWRLLAEEGEGPFIPGVAARALLRRKSLPAGAGPALSVVTLDECEAAMQDLKVRTEQVSERFEPIFVQVLGSSFVQLPKEIQMTHLTADISRWRGRAKIRRGTSLWSRALCRLFGFPAAADDTAAEVIKRVVPTGEVWQRFFGPSRFASKLAATTSGMTERFGPFTFRLGLVVKDEALHYPVVSGRLGPLPLPKWLLPVSEAREYVADGLFHFDVKLSAPIVRDLLVHYTGTLAAASESVVP</sequence>
<organism evidence="2 3">
    <name type="scientific">Allorhizobium borbori</name>
    <dbReference type="NCBI Taxonomy" id="485907"/>
    <lineage>
        <taxon>Bacteria</taxon>
        <taxon>Pseudomonadati</taxon>
        <taxon>Pseudomonadota</taxon>
        <taxon>Alphaproteobacteria</taxon>
        <taxon>Hyphomicrobiales</taxon>
        <taxon>Rhizobiaceae</taxon>
        <taxon>Rhizobium/Agrobacterium group</taxon>
        <taxon>Allorhizobium</taxon>
    </lineage>
</organism>
<protein>
    <recommendedName>
        <fullName evidence="1">DUF4166 domain-containing protein</fullName>
    </recommendedName>
</protein>
<dbReference type="SUPFAM" id="SSF51735">
    <property type="entry name" value="NAD(P)-binding Rossmann-fold domains"/>
    <property type="match status" value="1"/>
</dbReference>
<reference evidence="2 3" key="1">
    <citation type="submission" date="2020-08" db="EMBL/GenBank/DDBJ databases">
        <title>Genomic Encyclopedia of Type Strains, Phase IV (KMG-IV): sequencing the most valuable type-strain genomes for metagenomic binning, comparative biology and taxonomic classification.</title>
        <authorList>
            <person name="Goeker M."/>
        </authorList>
    </citation>
    <scope>NUCLEOTIDE SEQUENCE [LARGE SCALE GENOMIC DNA]</scope>
    <source>
        <strain evidence="2 3">DSM 26385</strain>
    </source>
</reference>